<evidence type="ECO:0000313" key="9">
    <source>
        <dbReference type="EMBL" id="MBS4184683.1"/>
    </source>
</evidence>
<dbReference type="Gene3D" id="3.90.1150.10">
    <property type="entry name" value="Aspartate Aminotransferase, domain 1"/>
    <property type="match status" value="1"/>
</dbReference>
<dbReference type="Gene3D" id="3.40.640.10">
    <property type="entry name" value="Type I PLP-dependent aspartate aminotransferase-like (Major domain)"/>
    <property type="match status" value="1"/>
</dbReference>
<dbReference type="GO" id="GO:0051536">
    <property type="term" value="F:iron-sulfur cluster binding"/>
    <property type="evidence" value="ECO:0007669"/>
    <property type="project" value="UniProtKB-KW"/>
</dbReference>
<evidence type="ECO:0000256" key="3">
    <source>
        <dbReference type="ARBA" id="ARBA00022723"/>
    </source>
</evidence>
<dbReference type="InterPro" id="IPR016454">
    <property type="entry name" value="Cysteine_dSase"/>
</dbReference>
<organism evidence="9">
    <name type="scientific">Neobacillus citreus</name>
    <dbReference type="NCBI Taxonomy" id="2833578"/>
    <lineage>
        <taxon>Bacteria</taxon>
        <taxon>Bacillati</taxon>
        <taxon>Bacillota</taxon>
        <taxon>Bacilli</taxon>
        <taxon>Bacillales</taxon>
        <taxon>Bacillaceae</taxon>
        <taxon>Neobacillus</taxon>
    </lineage>
</organism>
<dbReference type="GO" id="GO:0046872">
    <property type="term" value="F:metal ion binding"/>
    <property type="evidence" value="ECO:0007669"/>
    <property type="project" value="UniProtKB-KW"/>
</dbReference>
<comment type="cofactor">
    <cofactor evidence="1 7">
        <name>pyridoxal 5'-phosphate</name>
        <dbReference type="ChEBI" id="CHEBI:597326"/>
    </cofactor>
</comment>
<dbReference type="InterPro" id="IPR020578">
    <property type="entry name" value="Aminotrans_V_PyrdxlP_BS"/>
</dbReference>
<dbReference type="SUPFAM" id="SSF53383">
    <property type="entry name" value="PLP-dependent transferases"/>
    <property type="match status" value="1"/>
</dbReference>
<protein>
    <submittedName>
        <fullName evidence="9">Cysteine desulfurase</fullName>
    </submittedName>
</protein>
<comment type="caution">
    <text evidence="9">The sequence shown here is derived from an EMBL/GenBank/DDBJ whole genome shotgun (WGS) entry which is preliminary data.</text>
</comment>
<evidence type="ECO:0000259" key="8">
    <source>
        <dbReference type="Pfam" id="PF00266"/>
    </source>
</evidence>
<evidence type="ECO:0000256" key="6">
    <source>
        <dbReference type="ARBA" id="ARBA00023014"/>
    </source>
</evidence>
<proteinExistence type="inferred from homology"/>
<gene>
    <name evidence="10" type="ORF">KHB02_009575</name>
    <name evidence="9" type="ORF">KHB02_25230</name>
</gene>
<dbReference type="GO" id="GO:0031071">
    <property type="term" value="F:cysteine desulfurase activity"/>
    <property type="evidence" value="ECO:0007669"/>
    <property type="project" value="UniProtKB-ARBA"/>
</dbReference>
<dbReference type="NCBIfam" id="NF002806">
    <property type="entry name" value="PRK02948.1"/>
    <property type="match status" value="1"/>
</dbReference>
<dbReference type="PANTHER" id="PTHR11601:SF50">
    <property type="entry name" value="CYSTEINE DESULFURASE ISCS 2-RELATED"/>
    <property type="match status" value="1"/>
</dbReference>
<dbReference type="Proteomes" id="UP000677265">
    <property type="component" value="Unassembled WGS sequence"/>
</dbReference>
<dbReference type="InterPro" id="IPR000192">
    <property type="entry name" value="Aminotrans_V_dom"/>
</dbReference>
<dbReference type="InterPro" id="IPR015424">
    <property type="entry name" value="PyrdxlP-dep_Trfase"/>
</dbReference>
<evidence type="ECO:0000313" key="10">
    <source>
        <dbReference type="EMBL" id="MCH6265785.1"/>
    </source>
</evidence>
<dbReference type="AlphaFoldDB" id="A0A942T3Y2"/>
<keyword evidence="6" id="KW-0411">Iron-sulfur</keyword>
<dbReference type="PANTHER" id="PTHR11601">
    <property type="entry name" value="CYSTEINE DESULFURYLASE FAMILY MEMBER"/>
    <property type="match status" value="1"/>
</dbReference>
<evidence type="ECO:0000256" key="4">
    <source>
        <dbReference type="ARBA" id="ARBA00022898"/>
    </source>
</evidence>
<dbReference type="InterPro" id="IPR015421">
    <property type="entry name" value="PyrdxlP-dep_Trfase_major"/>
</dbReference>
<dbReference type="PIRSF" id="PIRSF005572">
    <property type="entry name" value="NifS"/>
    <property type="match status" value="1"/>
</dbReference>
<dbReference type="PROSITE" id="PS00595">
    <property type="entry name" value="AA_TRANSFER_CLASS_5"/>
    <property type="match status" value="1"/>
</dbReference>
<dbReference type="EMBL" id="JAGYPE010000005">
    <property type="protein sequence ID" value="MBS4184683.1"/>
    <property type="molecule type" value="Genomic_DNA"/>
</dbReference>
<dbReference type="EMBL" id="JAGYPE020000013">
    <property type="protein sequence ID" value="MCH6265785.1"/>
    <property type="molecule type" value="Genomic_DNA"/>
</dbReference>
<dbReference type="Pfam" id="PF00266">
    <property type="entry name" value="Aminotran_5"/>
    <property type="match status" value="1"/>
</dbReference>
<sequence length="381" mass="41778">MIYFDNSATTKPYKEVLNSFLTVSSEYFGNPSSLHGFGGQAEKLLSQAREQTAKLIGVKTNELYFTSGGTESNNLAIKGAALGNRNRGRHLITSSVEHPSVLTVMEQLEQEGFEITRLPVDKDGRVSADDVKSSIRKDTILVSIMKVNNEVGTIQPIKEIGDMLKSYPSVIFHVDAVQGIGKVPINIYESRIDLLSISAHKIHGLKGTGALFIREGVRIAPLFLGGNQERKIRSGTENVAGAVAMAKALRMTLDKSAEAMESMVKLKNLLRDKLNEMEQIQINTPIENSAPHILNFSLKGIKSEVFIHALEQKNIFVSTTSACSSKKKAPSNTLLQMGVPEDLAESAIRISLSFDNTEEEARKAILAIEETVKHLGRVMNK</sequence>
<dbReference type="InterPro" id="IPR015422">
    <property type="entry name" value="PyrdxlP-dep_Trfase_small"/>
</dbReference>
<name>A0A942T3Y2_9BACI</name>
<evidence type="ECO:0000313" key="11">
    <source>
        <dbReference type="Proteomes" id="UP000677265"/>
    </source>
</evidence>
<feature type="domain" description="Aminotransferase class V" evidence="8">
    <location>
        <begin position="2"/>
        <end position="361"/>
    </location>
</feature>
<dbReference type="FunFam" id="3.40.640.10:FF:000084">
    <property type="entry name" value="IscS-like cysteine desulfurase"/>
    <property type="match status" value="1"/>
</dbReference>
<comment type="similarity">
    <text evidence="2">Belongs to the class-V pyridoxal-phosphate-dependent aminotransferase family. NifS/IscS subfamily.</text>
</comment>
<keyword evidence="4" id="KW-0663">Pyridoxal phosphate</keyword>
<dbReference type="Gene3D" id="1.10.260.50">
    <property type="match status" value="1"/>
</dbReference>
<evidence type="ECO:0000256" key="1">
    <source>
        <dbReference type="ARBA" id="ARBA00001933"/>
    </source>
</evidence>
<evidence type="ECO:0000256" key="5">
    <source>
        <dbReference type="ARBA" id="ARBA00023004"/>
    </source>
</evidence>
<keyword evidence="5" id="KW-0408">Iron</keyword>
<dbReference type="RefSeq" id="WP_213144596.1">
    <property type="nucleotide sequence ID" value="NZ_JAGYPE020000013.1"/>
</dbReference>
<keyword evidence="11" id="KW-1185">Reference proteome</keyword>
<reference evidence="9" key="1">
    <citation type="submission" date="2021-05" db="EMBL/GenBank/DDBJ databases">
        <title>Novel Bacillus species.</title>
        <authorList>
            <person name="Liu G."/>
        </authorList>
    </citation>
    <scope>NUCLEOTIDE SEQUENCE</scope>
    <source>
        <strain evidence="9 11">FJAT-50051</strain>
    </source>
</reference>
<accession>A0A942T3Y2</accession>
<evidence type="ECO:0000256" key="2">
    <source>
        <dbReference type="ARBA" id="ARBA00006490"/>
    </source>
</evidence>
<keyword evidence="3" id="KW-0479">Metal-binding</keyword>
<evidence type="ECO:0000256" key="7">
    <source>
        <dbReference type="RuleBase" id="RU004504"/>
    </source>
</evidence>